<dbReference type="Gene3D" id="3.40.50.300">
    <property type="entry name" value="P-loop containing nucleotide triphosphate hydrolases"/>
    <property type="match status" value="1"/>
</dbReference>
<dbReference type="EMBL" id="JZEE01000327">
    <property type="protein sequence ID" value="KJK65931.1"/>
    <property type="molecule type" value="Genomic_DNA"/>
</dbReference>
<dbReference type="SUPFAM" id="SSF52540">
    <property type="entry name" value="P-loop containing nucleoside triphosphate hydrolases"/>
    <property type="match status" value="1"/>
</dbReference>
<feature type="compositionally biased region" description="Polar residues" evidence="2">
    <location>
        <begin position="108"/>
        <end position="121"/>
    </location>
</feature>
<dbReference type="Pfam" id="PF24564">
    <property type="entry name" value="DUF7605"/>
    <property type="match status" value="1"/>
</dbReference>
<keyword evidence="1" id="KW-0175">Coiled coil</keyword>
<feature type="compositionally biased region" description="Acidic residues" evidence="2">
    <location>
        <begin position="165"/>
        <end position="186"/>
    </location>
</feature>
<dbReference type="InterPro" id="IPR045063">
    <property type="entry name" value="Dynamin_N"/>
</dbReference>
<evidence type="ECO:0000256" key="2">
    <source>
        <dbReference type="SAM" id="MobiDB-lite"/>
    </source>
</evidence>
<dbReference type="STRING" id="1403190.A0A0F0IFI1"/>
<protein>
    <submittedName>
        <fullName evidence="5">Ribosome biogenesis GTP-binding protein YsxC/EngB</fullName>
    </submittedName>
</protein>
<feature type="compositionally biased region" description="Polar residues" evidence="2">
    <location>
        <begin position="10"/>
        <end position="23"/>
    </location>
</feature>
<organism evidence="5 6">
    <name type="scientific">Aspergillus parasiticus (strain ATCC 56775 / NRRL 5862 / SRRC 143 / SU-1)</name>
    <dbReference type="NCBI Taxonomy" id="1403190"/>
    <lineage>
        <taxon>Eukaryota</taxon>
        <taxon>Fungi</taxon>
        <taxon>Dikarya</taxon>
        <taxon>Ascomycota</taxon>
        <taxon>Pezizomycotina</taxon>
        <taxon>Eurotiomycetes</taxon>
        <taxon>Eurotiomycetidae</taxon>
        <taxon>Eurotiales</taxon>
        <taxon>Aspergillaceae</taxon>
        <taxon>Aspergillus</taxon>
        <taxon>Aspergillus subgen. Circumdati</taxon>
    </lineage>
</organism>
<dbReference type="AlphaFoldDB" id="A0A0F0IFI1"/>
<proteinExistence type="predicted"/>
<reference evidence="5 6" key="1">
    <citation type="submission" date="2015-02" db="EMBL/GenBank/DDBJ databases">
        <title>Draft genome sequence of Aspergillus parasiticus SU-1.</title>
        <authorList>
            <person name="Yu J."/>
            <person name="Fedorova N."/>
            <person name="Yin Y."/>
            <person name="Losada L."/>
            <person name="Zafar N."/>
            <person name="Taujale R."/>
            <person name="Ehrlich K.C."/>
            <person name="Bhatnagar D."/>
            <person name="Cleveland T.E."/>
            <person name="Bennett J.W."/>
            <person name="Nierman W.C."/>
        </authorList>
    </citation>
    <scope>NUCLEOTIDE SEQUENCE [LARGE SCALE GENOMIC DNA]</scope>
    <source>
        <strain evidence="6">ATCC 56775 / NRRL 5862 / SRRC 143 / SU-1</strain>
    </source>
</reference>
<evidence type="ECO:0000259" key="3">
    <source>
        <dbReference type="Pfam" id="PF00350"/>
    </source>
</evidence>
<evidence type="ECO:0000313" key="6">
    <source>
        <dbReference type="Proteomes" id="UP000033540"/>
    </source>
</evidence>
<feature type="coiled-coil region" evidence="1">
    <location>
        <begin position="979"/>
        <end position="1006"/>
    </location>
</feature>
<dbReference type="OrthoDB" id="3598281at2759"/>
<evidence type="ECO:0000259" key="4">
    <source>
        <dbReference type="Pfam" id="PF24564"/>
    </source>
</evidence>
<feature type="domain" description="DUF7605" evidence="4">
    <location>
        <begin position="741"/>
        <end position="922"/>
    </location>
</feature>
<dbReference type="InterPro" id="IPR056024">
    <property type="entry name" value="DUF7605"/>
</dbReference>
<dbReference type="PANTHER" id="PTHR36681">
    <property type="entry name" value="NUCLEAR GTPASE, GERMINAL CENTER-ASSOCIATED, TANDEM DUPLICATE 3"/>
    <property type="match status" value="1"/>
</dbReference>
<evidence type="ECO:0000256" key="1">
    <source>
        <dbReference type="SAM" id="Coils"/>
    </source>
</evidence>
<dbReference type="InterPro" id="IPR027417">
    <property type="entry name" value="P-loop_NTPase"/>
</dbReference>
<feature type="compositionally biased region" description="Polar residues" evidence="2">
    <location>
        <begin position="89"/>
        <end position="98"/>
    </location>
</feature>
<gene>
    <name evidence="5" type="ORF">P875_00021983</name>
</gene>
<sequence>MSRPYIFRGTSPQASNLSTQDFNFNAIIPSVEVADEDPPSSAGGEPTPSASDSEDSSHRAYTPSQSTATPPRRETLSLGVTEPLRALNLQGTPTSHRTPSWRHDARRQSTGLSPGRSTSTYRGLFNATPEPTPEPSRVQATLDRDSTVDNLASDLEDSHLRDDESPSDDNDQSSESDDDDASDSDDSSLYNVRYERLPRARIYNAALQEILRDIKSQLSILQNDMDRCPLSRDRDSDLFQLREKVRVLNELDCPETRTVGFIGNSGVGKSRLINSLLDQEGLARSSGDGAACTSVVTEFRHTDARHPYRYAIEVDYMDEEEVNELLEELVQSFRMYYTDLYREVIGVEEQERIRDGSTRAWSTLNSLFRDQPGLTHEFLSDQTDGALSRILAQLKDWAAQSCTQRPGGAALQHTIISGNVQECRSHLDMLTMDPRDESEAAIWPFIKLIRVYLRSPVLKTGLVLADLPGFRDLNYARVRATETYLKHSCHEVFVVTTISRCVSDQSIEEIKRHCAQGQPLRVISSTYLIQEVNASEMARDCRDLTAQIEQLQNRLRQANRRLARERNSRRRRTEILQLMENQEDAEFELDRFLVESRNLRITNQLLRNHGAEVRVFCISNEWYSRYRQDANRHADTYIGLSGIRELRRYSQLVPAEAQFRFTAAFIEHRVPAIVRSVKQWALAGSDDVTAERAGALRQVLRDVEKIFRERLILRNSEVRKFPRRLEDRFRDDIFSLTHECCPIWKRSALQASKSWEHFWHTTYIVFCIHYGTHSTKGAGGYRCWNDELLQGMRTDLEGRWAAIQEWVYMQKTALGETVRRTFEENTAQIEDIMHLAPLALENFIDNMDDWENCVMAAINQSLDQLVLGLSRVETDTLHGHDSSYVAGLMRPVYNECNSESGAGSDARRKMLMRSHLTSSNIFPNLANISEAQCQAVIRNTCQEMRRMVDEVVGNICNDLHSIVAEDGEVTEARRFPEMASTLQRKVNAAQATLERAQRIVGDLKNTPDDV</sequence>
<accession>A0A0F0IFI1</accession>
<dbReference type="Proteomes" id="UP000033540">
    <property type="component" value="Unassembled WGS sequence"/>
</dbReference>
<dbReference type="Pfam" id="PF00350">
    <property type="entry name" value="Dynamin_N"/>
    <property type="match status" value="1"/>
</dbReference>
<name>A0A0F0IFI1_ASPPU</name>
<feature type="coiled-coil region" evidence="1">
    <location>
        <begin position="534"/>
        <end position="568"/>
    </location>
</feature>
<feature type="region of interest" description="Disordered" evidence="2">
    <location>
        <begin position="1"/>
        <end position="190"/>
    </location>
</feature>
<comment type="caution">
    <text evidence="5">The sequence shown here is derived from an EMBL/GenBank/DDBJ whole genome shotgun (WGS) entry which is preliminary data.</text>
</comment>
<feature type="domain" description="Dynamin N-terminal" evidence="3">
    <location>
        <begin position="259"/>
        <end position="514"/>
    </location>
</feature>
<dbReference type="PANTHER" id="PTHR36681:SF3">
    <property type="entry name" value="NUCLEAR GTPASE, GERMINAL CENTER-ASSOCIATED, TANDEM DUPLICATE 3"/>
    <property type="match status" value="1"/>
</dbReference>
<evidence type="ECO:0000313" key="5">
    <source>
        <dbReference type="EMBL" id="KJK65931.1"/>
    </source>
</evidence>